<dbReference type="InterPro" id="IPR019577">
    <property type="entry name" value="SPARC/Testican_Ca-bd-dom"/>
</dbReference>
<keyword evidence="9 12" id="KW-0472">Membrane</keyword>
<evidence type="ECO:0000313" key="15">
    <source>
        <dbReference type="Proteomes" id="UP000663832"/>
    </source>
</evidence>
<dbReference type="InterPro" id="IPR011992">
    <property type="entry name" value="EF-hand-dom_pair"/>
</dbReference>
<dbReference type="InterPro" id="IPR000402">
    <property type="entry name" value="Na/K_ATPase_sub_beta"/>
</dbReference>
<gene>
    <name evidence="14" type="ORF">QVE165_LOCUS4903</name>
</gene>
<dbReference type="InterPro" id="IPR002048">
    <property type="entry name" value="EF_hand_dom"/>
</dbReference>
<evidence type="ECO:0000256" key="3">
    <source>
        <dbReference type="ARBA" id="ARBA00005876"/>
    </source>
</evidence>
<sequence length="557" mass="64550">MHSETKSKHGRSIGEWCQDFWLNIDKSIRTLSKFIYNPEHHEIFGRHGKRWSKLAAFYFFFYITLAGFFCLYLSIYMSSLPLNQPRYIGKNSCLTSRAHRLSPGLGFRPQPRFDPNDAQTFISLSYTSKRHGQRSINNKDDDDIEIYTKNLDDFLNIYYNTSNSNNFIINNVGDCNSNNQYGFMDGKPCFLIKINKIIGFIPEIGRTDLDDKNEEACTNISNIPVQCRGENPFDDDMLGDILYYSESGLSDVCGSIDVKHFPYNGKVNRNDIYQAPYVWVQFLNITAHVLISIECRIFGANIFYDKIAQRGSTESEIKDVENDVLKVDEEKPINDFEDRCASTKCRDGELCILNKDGDAECACTTQCEDPKDERLMVCTKANNTYTSDCEFYQMQCWCRKNDEKCTRKEALTDSIDYFGRCQNLGICTEFELEVFPKRMSSWLGEILDALFVRKDLDNKYAVLVDEARKMKLSNTEKWWRNAVLWEFCELDQTHDNSVNNEELARFVRSLKVLEHCIQPFLDHCDTDNDNKISPDEWGTCLGLEKDDTAFLKTFCSH</sequence>
<evidence type="ECO:0000256" key="4">
    <source>
        <dbReference type="ARBA" id="ARBA00022525"/>
    </source>
</evidence>
<evidence type="ECO:0000256" key="6">
    <source>
        <dbReference type="ARBA" id="ARBA00022837"/>
    </source>
</evidence>
<dbReference type="GO" id="GO:0006883">
    <property type="term" value="P:intracellular sodium ion homeostasis"/>
    <property type="evidence" value="ECO:0007669"/>
    <property type="project" value="TreeGrafter"/>
</dbReference>
<dbReference type="AlphaFoldDB" id="A0A813TKJ7"/>
<accession>A0A813TKJ7</accession>
<feature type="domain" description="EF-hand" evidence="13">
    <location>
        <begin position="482"/>
        <end position="510"/>
    </location>
</feature>
<evidence type="ECO:0000256" key="5">
    <source>
        <dbReference type="ARBA" id="ARBA00022692"/>
    </source>
</evidence>
<dbReference type="SMART" id="SM00054">
    <property type="entry name" value="EFh"/>
    <property type="match status" value="2"/>
</dbReference>
<dbReference type="GO" id="GO:0005509">
    <property type="term" value="F:calcium ion binding"/>
    <property type="evidence" value="ECO:0007669"/>
    <property type="project" value="InterPro"/>
</dbReference>
<dbReference type="Pfam" id="PF10591">
    <property type="entry name" value="SPARC_Ca_bdg"/>
    <property type="match status" value="1"/>
</dbReference>
<comment type="similarity">
    <text evidence="3">Belongs to the X(+)/potassium ATPases subunit beta family.</text>
</comment>
<proteinExistence type="inferred from homology"/>
<keyword evidence="8 12" id="KW-1133">Transmembrane helix</keyword>
<reference evidence="14" key="1">
    <citation type="submission" date="2021-02" db="EMBL/GenBank/DDBJ databases">
        <authorList>
            <person name="Nowell W R."/>
        </authorList>
    </citation>
    <scope>NUCLEOTIDE SEQUENCE</scope>
</reference>
<name>A0A813TKJ7_9BILA</name>
<evidence type="ECO:0000256" key="8">
    <source>
        <dbReference type="ARBA" id="ARBA00022989"/>
    </source>
</evidence>
<keyword evidence="15" id="KW-1185">Reference proteome</keyword>
<dbReference type="OrthoDB" id="9972865at2759"/>
<dbReference type="Pfam" id="PF00287">
    <property type="entry name" value="Na_K-ATPase"/>
    <property type="match status" value="1"/>
</dbReference>
<dbReference type="SUPFAM" id="SSF47473">
    <property type="entry name" value="EF-hand"/>
    <property type="match status" value="1"/>
</dbReference>
<dbReference type="EMBL" id="CAJNOM010000019">
    <property type="protein sequence ID" value="CAF0814188.1"/>
    <property type="molecule type" value="Genomic_DNA"/>
</dbReference>
<dbReference type="PANTHER" id="PTHR11523">
    <property type="entry name" value="SODIUM/POTASSIUM-DEPENDENT ATPASE BETA SUBUNIT"/>
    <property type="match status" value="1"/>
</dbReference>
<evidence type="ECO:0000256" key="10">
    <source>
        <dbReference type="ARBA" id="ARBA00023157"/>
    </source>
</evidence>
<keyword evidence="10" id="KW-1015">Disulfide bond</keyword>
<keyword evidence="6" id="KW-0106">Calcium</keyword>
<feature type="domain" description="EF-hand" evidence="13">
    <location>
        <begin position="516"/>
        <end position="544"/>
    </location>
</feature>
<evidence type="ECO:0000259" key="13">
    <source>
        <dbReference type="SMART" id="SM00054"/>
    </source>
</evidence>
<dbReference type="GO" id="GO:0005576">
    <property type="term" value="C:extracellular region"/>
    <property type="evidence" value="ECO:0007669"/>
    <property type="project" value="UniProtKB-SubCell"/>
</dbReference>
<evidence type="ECO:0000256" key="12">
    <source>
        <dbReference type="SAM" id="Phobius"/>
    </source>
</evidence>
<keyword evidence="7" id="KW-0735">Signal-anchor</keyword>
<dbReference type="Gene3D" id="2.60.40.1660">
    <property type="entry name" value="Na, k-atpase alpha subunit"/>
    <property type="match status" value="1"/>
</dbReference>
<organism evidence="14 15">
    <name type="scientific">Adineta steineri</name>
    <dbReference type="NCBI Taxonomy" id="433720"/>
    <lineage>
        <taxon>Eukaryota</taxon>
        <taxon>Metazoa</taxon>
        <taxon>Spiralia</taxon>
        <taxon>Gnathifera</taxon>
        <taxon>Rotifera</taxon>
        <taxon>Eurotatoria</taxon>
        <taxon>Bdelloidea</taxon>
        <taxon>Adinetida</taxon>
        <taxon>Adinetidae</taxon>
        <taxon>Adineta</taxon>
    </lineage>
</organism>
<dbReference type="GO" id="GO:0001671">
    <property type="term" value="F:ATPase activator activity"/>
    <property type="evidence" value="ECO:0007669"/>
    <property type="project" value="TreeGrafter"/>
</dbReference>
<feature type="transmembrane region" description="Helical" evidence="12">
    <location>
        <begin position="55"/>
        <end position="77"/>
    </location>
</feature>
<protein>
    <recommendedName>
        <fullName evidence="13">EF-hand domain-containing protein</fullName>
    </recommendedName>
</protein>
<dbReference type="GO" id="GO:0030007">
    <property type="term" value="P:intracellular potassium ion homeostasis"/>
    <property type="evidence" value="ECO:0007669"/>
    <property type="project" value="TreeGrafter"/>
</dbReference>
<dbReference type="GO" id="GO:1990573">
    <property type="term" value="P:potassium ion import across plasma membrane"/>
    <property type="evidence" value="ECO:0007669"/>
    <property type="project" value="TreeGrafter"/>
</dbReference>
<dbReference type="PROSITE" id="PS00018">
    <property type="entry name" value="EF_HAND_1"/>
    <property type="match status" value="1"/>
</dbReference>
<dbReference type="InterPro" id="IPR018247">
    <property type="entry name" value="EF_Hand_1_Ca_BS"/>
</dbReference>
<evidence type="ECO:0000256" key="9">
    <source>
        <dbReference type="ARBA" id="ARBA00023136"/>
    </source>
</evidence>
<dbReference type="InterPro" id="IPR038702">
    <property type="entry name" value="Na/K_ATPase_sub_beta_sf"/>
</dbReference>
<keyword evidence="5 12" id="KW-0812">Transmembrane</keyword>
<comment type="subcellular location">
    <subcellularLocation>
        <location evidence="1">Membrane</location>
        <topology evidence="1">Single-pass type II membrane protein</topology>
    </subcellularLocation>
    <subcellularLocation>
        <location evidence="2">Secreted</location>
    </subcellularLocation>
</comment>
<evidence type="ECO:0000313" key="14">
    <source>
        <dbReference type="EMBL" id="CAF0814188.1"/>
    </source>
</evidence>
<dbReference type="Proteomes" id="UP000663832">
    <property type="component" value="Unassembled WGS sequence"/>
</dbReference>
<evidence type="ECO:0000256" key="11">
    <source>
        <dbReference type="ARBA" id="ARBA00023180"/>
    </source>
</evidence>
<keyword evidence="4" id="KW-0964">Secreted</keyword>
<dbReference type="GO" id="GO:0005890">
    <property type="term" value="C:sodium:potassium-exchanging ATPase complex"/>
    <property type="evidence" value="ECO:0007669"/>
    <property type="project" value="InterPro"/>
</dbReference>
<evidence type="ECO:0000256" key="1">
    <source>
        <dbReference type="ARBA" id="ARBA00004606"/>
    </source>
</evidence>
<dbReference type="GO" id="GO:0036376">
    <property type="term" value="P:sodium ion export across plasma membrane"/>
    <property type="evidence" value="ECO:0007669"/>
    <property type="project" value="TreeGrafter"/>
</dbReference>
<dbReference type="PANTHER" id="PTHR11523:SF28">
    <property type="entry name" value="NA_K-ATPASE BETA SUBUNIT ISOFORM 4-RELATED"/>
    <property type="match status" value="1"/>
</dbReference>
<keyword evidence="11" id="KW-0325">Glycoprotein</keyword>
<dbReference type="Gene3D" id="3.30.60.30">
    <property type="match status" value="1"/>
</dbReference>
<dbReference type="Gene3D" id="1.10.238.10">
    <property type="entry name" value="EF-hand"/>
    <property type="match status" value="1"/>
</dbReference>
<evidence type="ECO:0000256" key="7">
    <source>
        <dbReference type="ARBA" id="ARBA00022968"/>
    </source>
</evidence>
<evidence type="ECO:0000256" key="2">
    <source>
        <dbReference type="ARBA" id="ARBA00004613"/>
    </source>
</evidence>
<comment type="caution">
    <text evidence="14">The sequence shown here is derived from an EMBL/GenBank/DDBJ whole genome shotgun (WGS) entry which is preliminary data.</text>
</comment>